<reference evidence="2 3" key="1">
    <citation type="submission" date="2019-08" db="EMBL/GenBank/DDBJ databases">
        <title>Deep-cultivation of Planctomycetes and their phenomic and genomic characterization uncovers novel biology.</title>
        <authorList>
            <person name="Wiegand S."/>
            <person name="Jogler M."/>
            <person name="Boedeker C."/>
            <person name="Pinto D."/>
            <person name="Vollmers J."/>
            <person name="Rivas-Marin E."/>
            <person name="Kohn T."/>
            <person name="Peeters S.H."/>
            <person name="Heuer A."/>
            <person name="Rast P."/>
            <person name="Oberbeckmann S."/>
            <person name="Bunk B."/>
            <person name="Jeske O."/>
            <person name="Meyerdierks A."/>
            <person name="Storesund J.E."/>
            <person name="Kallscheuer N."/>
            <person name="Luecker S."/>
            <person name="Lage O.M."/>
            <person name="Pohl T."/>
            <person name="Merkel B.J."/>
            <person name="Hornburger P."/>
            <person name="Mueller R.-W."/>
            <person name="Bruemmer F."/>
            <person name="Labrenz M."/>
            <person name="Spormann A.M."/>
            <person name="Op den Camp H."/>
            <person name="Overmann J."/>
            <person name="Amann R."/>
            <person name="Jetten M.S.M."/>
            <person name="Mascher T."/>
            <person name="Medema M.H."/>
            <person name="Devos D.P."/>
            <person name="Kaster A.-K."/>
            <person name="Ovreas L."/>
            <person name="Rohde M."/>
            <person name="Galperin M.Y."/>
            <person name="Jogler C."/>
        </authorList>
    </citation>
    <scope>NUCLEOTIDE SEQUENCE [LARGE SCALE GENOMIC DNA]</scope>
    <source>
        <strain evidence="2 3">Pr1d</strain>
    </source>
</reference>
<gene>
    <name evidence="2" type="ORF">Pr1d_43680</name>
</gene>
<dbReference type="InterPro" id="IPR001509">
    <property type="entry name" value="Epimerase_deHydtase"/>
</dbReference>
<name>A0A5B9QDJ4_9BACT</name>
<dbReference type="GO" id="GO:0005737">
    <property type="term" value="C:cytoplasm"/>
    <property type="evidence" value="ECO:0007669"/>
    <property type="project" value="TreeGrafter"/>
</dbReference>
<proteinExistence type="predicted"/>
<keyword evidence="3" id="KW-1185">Reference proteome</keyword>
<evidence type="ECO:0000259" key="1">
    <source>
        <dbReference type="Pfam" id="PF01370"/>
    </source>
</evidence>
<dbReference type="EMBL" id="CP042913">
    <property type="protein sequence ID" value="QEG37028.1"/>
    <property type="molecule type" value="Genomic_DNA"/>
</dbReference>
<dbReference type="AlphaFoldDB" id="A0A5B9QDJ4"/>
<dbReference type="OrthoDB" id="9808276at2"/>
<feature type="domain" description="NAD-dependent epimerase/dehydratase" evidence="1">
    <location>
        <begin position="4"/>
        <end position="201"/>
    </location>
</feature>
<dbReference type="Gene3D" id="3.40.50.720">
    <property type="entry name" value="NAD(P)-binding Rossmann-like Domain"/>
    <property type="match status" value="1"/>
</dbReference>
<dbReference type="PANTHER" id="PTHR48079">
    <property type="entry name" value="PROTEIN YEEZ"/>
    <property type="match status" value="1"/>
</dbReference>
<organism evidence="2 3">
    <name type="scientific">Bythopirellula goksoeyrii</name>
    <dbReference type="NCBI Taxonomy" id="1400387"/>
    <lineage>
        <taxon>Bacteria</taxon>
        <taxon>Pseudomonadati</taxon>
        <taxon>Planctomycetota</taxon>
        <taxon>Planctomycetia</taxon>
        <taxon>Pirellulales</taxon>
        <taxon>Lacipirellulaceae</taxon>
        <taxon>Bythopirellula</taxon>
    </lineage>
</organism>
<dbReference type="RefSeq" id="WP_148075311.1">
    <property type="nucleotide sequence ID" value="NZ_CP042913.1"/>
</dbReference>
<dbReference type="InterPro" id="IPR051783">
    <property type="entry name" value="NAD(P)-dependent_oxidoreduct"/>
</dbReference>
<accession>A0A5B9QDJ4</accession>
<dbReference type="PANTHER" id="PTHR48079:SF6">
    <property type="entry name" value="NAD(P)-BINDING DOMAIN-CONTAINING PROTEIN-RELATED"/>
    <property type="match status" value="1"/>
</dbReference>
<sequence length="291" mass="31295">MKALVVGCGYLGERVAELWQAAGTEVHVVTRSAERARRFAEHGFQPVVGDILTQDSLPKLPLFDTVLSAVGYDRNSCLPITEVYAPGLAKVLDVLPAETGRVIYISTTGVYGPSEGDWVDEHTPPNPQRAGGHASLAAEQVLASHPLGLRSVILRLAGIYGPGRVPSLDKLSAGEPLAVPSEGWLNLIHVDDAAAVVLAADRWASKNSPAERPEIFCVSDGCPVVRGDYYREVARLIGAAEPEFVSPDTDTPAAHRARSDKRINNRKLNEILGYTPKYPSYREGLAAILGE</sequence>
<dbReference type="GO" id="GO:0004029">
    <property type="term" value="F:aldehyde dehydrogenase (NAD+) activity"/>
    <property type="evidence" value="ECO:0007669"/>
    <property type="project" value="TreeGrafter"/>
</dbReference>
<dbReference type="SUPFAM" id="SSF51735">
    <property type="entry name" value="NAD(P)-binding Rossmann-fold domains"/>
    <property type="match status" value="1"/>
</dbReference>
<protein>
    <submittedName>
        <fullName evidence="2">NAD dependent epimerase/dehydratase family protein</fullName>
    </submittedName>
</protein>
<dbReference type="InterPro" id="IPR036291">
    <property type="entry name" value="NAD(P)-bd_dom_sf"/>
</dbReference>
<dbReference type="KEGG" id="bgok:Pr1d_43680"/>
<dbReference type="Proteomes" id="UP000323917">
    <property type="component" value="Chromosome"/>
</dbReference>
<evidence type="ECO:0000313" key="2">
    <source>
        <dbReference type="EMBL" id="QEG37028.1"/>
    </source>
</evidence>
<dbReference type="Pfam" id="PF01370">
    <property type="entry name" value="Epimerase"/>
    <property type="match status" value="1"/>
</dbReference>
<evidence type="ECO:0000313" key="3">
    <source>
        <dbReference type="Proteomes" id="UP000323917"/>
    </source>
</evidence>